<evidence type="ECO:0000313" key="3">
    <source>
        <dbReference type="Proteomes" id="UP000555836"/>
    </source>
</evidence>
<evidence type="ECO:0000313" key="1">
    <source>
        <dbReference type="EMBL" id="HAS6677745.1"/>
    </source>
</evidence>
<organism evidence="2 3">
    <name type="scientific">Vibrio parahaemolyticus</name>
    <dbReference type="NCBI Taxonomy" id="670"/>
    <lineage>
        <taxon>Bacteria</taxon>
        <taxon>Pseudomonadati</taxon>
        <taxon>Pseudomonadota</taxon>
        <taxon>Gammaproteobacteria</taxon>
        <taxon>Vibrionales</taxon>
        <taxon>Vibrionaceae</taxon>
        <taxon>Vibrio</taxon>
    </lineage>
</organism>
<sequence>MKSFIKKLTPGFLYDLARKYKYRINRDRDFFKNHGYELNLKNPKTFSEKLYFRKYYGNFDNMALFADKFKVRNYVAQKVGEQYLIPLLGVYRNFSQDDWDNLPEKFVLKSNHGSGPSHLQIVTNKSKEDVNGVVKKFKNALKESFGIIKQEPFYARIDKVIIAEQYLESEGLTPNDYKFHCFRDKIFIQVDSDRYEGHKRSIFDVNWNKMNFRLDSKFPEVGECSAPDNLNEMLEVAKKLSEDFDYIRVDLYSVQGKVYFGELTQTHGNGTEDFKPSFVDREWGDYWILDKGNEELYKISN</sequence>
<dbReference type="AlphaFoldDB" id="A0A7Y0S9A0"/>
<dbReference type="Proteomes" id="UP000856022">
    <property type="component" value="Unassembled WGS sequence"/>
</dbReference>
<proteinExistence type="predicted"/>
<dbReference type="RefSeq" id="WP_052036832.1">
    <property type="nucleotide sequence ID" value="NZ_CP020034.1"/>
</dbReference>
<dbReference type="EMBL" id="DACQKT010000005">
    <property type="protein sequence ID" value="HAS6677745.1"/>
    <property type="molecule type" value="Genomic_DNA"/>
</dbReference>
<protein>
    <submittedName>
        <fullName evidence="2">Glycosyltransferase</fullName>
    </submittedName>
</protein>
<dbReference type="Proteomes" id="UP000555836">
    <property type="component" value="Unassembled WGS sequence"/>
</dbReference>
<keyword evidence="2" id="KW-0808">Transferase</keyword>
<name>A0A7Y0S9A0_VIBPH</name>
<reference evidence="2 3" key="3">
    <citation type="submission" date="2020-04" db="EMBL/GenBank/DDBJ databases">
        <title>Whole-genome sequencing of Vibrio spp. from China reveals different genetic environments of blaCTX-M-14 among diverse lineages.</title>
        <authorList>
            <person name="Zheng Z."/>
            <person name="Ye L."/>
            <person name="Chen S."/>
        </authorList>
    </citation>
    <scope>NUCLEOTIDE SEQUENCE [LARGE SCALE GENOMIC DNA]</scope>
    <source>
        <strain evidence="2 3">Vb0574</strain>
    </source>
</reference>
<dbReference type="InterPro" id="IPR029465">
    <property type="entry name" value="ATPgrasp_TupA"/>
</dbReference>
<dbReference type="Pfam" id="PF14305">
    <property type="entry name" value="ATPgrasp_TupA"/>
    <property type="match status" value="1"/>
</dbReference>
<dbReference type="SUPFAM" id="SSF56059">
    <property type="entry name" value="Glutathione synthetase ATP-binding domain-like"/>
    <property type="match status" value="1"/>
</dbReference>
<evidence type="ECO:0000313" key="2">
    <source>
        <dbReference type="EMBL" id="NMU28746.1"/>
    </source>
</evidence>
<reference evidence="1" key="2">
    <citation type="submission" date="2019-12" db="EMBL/GenBank/DDBJ databases">
        <authorList>
            <consortium name="NCBI Pathogen Detection Project"/>
        </authorList>
    </citation>
    <scope>NUCLEOTIDE SEQUENCE</scope>
    <source>
        <strain evidence="1">1930</strain>
    </source>
</reference>
<reference evidence="1" key="1">
    <citation type="journal article" date="2018" name="Genome Biol.">
        <title>SKESA: strategic k-mer extension for scrupulous assemblies.</title>
        <authorList>
            <person name="Souvorov A."/>
            <person name="Agarwala R."/>
            <person name="Lipman D.J."/>
        </authorList>
    </citation>
    <scope>NUCLEOTIDE SEQUENCE</scope>
    <source>
        <strain evidence="1">1930</strain>
    </source>
</reference>
<comment type="caution">
    <text evidence="2">The sequence shown here is derived from an EMBL/GenBank/DDBJ whole genome shotgun (WGS) entry which is preliminary data.</text>
</comment>
<gene>
    <name evidence="2" type="ORF">HKB21_24350</name>
    <name evidence="1" type="ORF">I7278_13080</name>
</gene>
<dbReference type="GO" id="GO:0016740">
    <property type="term" value="F:transferase activity"/>
    <property type="evidence" value="ECO:0007669"/>
    <property type="project" value="UniProtKB-KW"/>
</dbReference>
<dbReference type="EMBL" id="JABCLD010002028">
    <property type="protein sequence ID" value="NMU28746.1"/>
    <property type="molecule type" value="Genomic_DNA"/>
</dbReference>
<accession>A0A7Y0S9A0</accession>